<evidence type="ECO:0000313" key="2">
    <source>
        <dbReference type="EMBL" id="NJC28012.1"/>
    </source>
</evidence>
<comment type="caution">
    <text evidence="2">The sequence shown here is derived from an EMBL/GenBank/DDBJ whole genome shotgun (WGS) entry which is preliminary data.</text>
</comment>
<evidence type="ECO:0000313" key="3">
    <source>
        <dbReference type="Proteomes" id="UP000770785"/>
    </source>
</evidence>
<dbReference type="GO" id="GO:0008233">
    <property type="term" value="F:peptidase activity"/>
    <property type="evidence" value="ECO:0007669"/>
    <property type="project" value="UniProtKB-KW"/>
</dbReference>
<accession>A0ABX0XFM9</accession>
<keyword evidence="1" id="KW-0812">Transmembrane</keyword>
<keyword evidence="2" id="KW-0645">Protease</keyword>
<name>A0ABX0XFM9_9BACT</name>
<organism evidence="2 3">
    <name type="scientific">Neolewinella antarctica</name>
    <dbReference type="NCBI Taxonomy" id="442734"/>
    <lineage>
        <taxon>Bacteria</taxon>
        <taxon>Pseudomonadati</taxon>
        <taxon>Bacteroidota</taxon>
        <taxon>Saprospiria</taxon>
        <taxon>Saprospirales</taxon>
        <taxon>Lewinellaceae</taxon>
        <taxon>Neolewinella</taxon>
    </lineage>
</organism>
<protein>
    <submittedName>
        <fullName evidence="2">Membrane protease YdiL (CAAX protease family)</fullName>
    </submittedName>
</protein>
<dbReference type="GO" id="GO:0006508">
    <property type="term" value="P:proteolysis"/>
    <property type="evidence" value="ECO:0007669"/>
    <property type="project" value="UniProtKB-KW"/>
</dbReference>
<dbReference type="Proteomes" id="UP000770785">
    <property type="component" value="Unassembled WGS sequence"/>
</dbReference>
<gene>
    <name evidence="2" type="ORF">GGR27_003531</name>
</gene>
<feature type="transmembrane region" description="Helical" evidence="1">
    <location>
        <begin position="59"/>
        <end position="80"/>
    </location>
</feature>
<feature type="transmembrane region" description="Helical" evidence="1">
    <location>
        <begin position="142"/>
        <end position="163"/>
    </location>
</feature>
<keyword evidence="2" id="KW-0378">Hydrolase</keyword>
<sequence length="165" mass="18812">MSKIDVSPIFTGHLDTLRNFKTGKRSKSDFIIFFLLPILIAYVFYLFDLNLNILVGDLLKALAIFSAFLFNMLAIVNGALTKKNLVIGSIKEKYAKEIHANISFTIIIGLFIIILLIFQSLTVSTLDYFSFKVNTLLNLSNIFLISLFFLTLIMCLNRIYVLLRN</sequence>
<keyword evidence="1" id="KW-1133">Transmembrane helix</keyword>
<keyword evidence="3" id="KW-1185">Reference proteome</keyword>
<evidence type="ECO:0000256" key="1">
    <source>
        <dbReference type="SAM" id="Phobius"/>
    </source>
</evidence>
<proteinExistence type="predicted"/>
<dbReference type="EMBL" id="JAATJH010000007">
    <property type="protein sequence ID" value="NJC28012.1"/>
    <property type="molecule type" value="Genomic_DNA"/>
</dbReference>
<keyword evidence="1" id="KW-0472">Membrane</keyword>
<reference evidence="2 3" key="1">
    <citation type="submission" date="2020-03" db="EMBL/GenBank/DDBJ databases">
        <title>Genomic Encyclopedia of Type Strains, Phase IV (KMG-IV): sequencing the most valuable type-strain genomes for metagenomic binning, comparative biology and taxonomic classification.</title>
        <authorList>
            <person name="Goeker M."/>
        </authorList>
    </citation>
    <scope>NUCLEOTIDE SEQUENCE [LARGE SCALE GENOMIC DNA]</scope>
    <source>
        <strain evidence="2 3">DSM 105096</strain>
    </source>
</reference>
<feature type="transmembrane region" description="Helical" evidence="1">
    <location>
        <begin position="30"/>
        <end position="47"/>
    </location>
</feature>
<feature type="transmembrane region" description="Helical" evidence="1">
    <location>
        <begin position="101"/>
        <end position="122"/>
    </location>
</feature>